<reference evidence="13" key="2">
    <citation type="submission" date="2020-08" db="EMBL/GenBank/DDBJ databases">
        <title>Plant Genome Project.</title>
        <authorList>
            <person name="Zhang R.-G."/>
        </authorList>
    </citation>
    <scope>NUCLEOTIDE SEQUENCE</scope>
    <source>
        <strain evidence="13">Huo1</strain>
        <tissue evidence="13">Leaf</tissue>
    </source>
</reference>
<dbReference type="Proteomes" id="UP000298416">
    <property type="component" value="Unassembled WGS sequence"/>
</dbReference>
<dbReference type="GO" id="GO:0009507">
    <property type="term" value="C:chloroplast"/>
    <property type="evidence" value="ECO:0007669"/>
    <property type="project" value="TreeGrafter"/>
</dbReference>
<feature type="transmembrane region" description="Helical" evidence="11">
    <location>
        <begin position="289"/>
        <end position="322"/>
    </location>
</feature>
<dbReference type="SUPFAM" id="SSF52540">
    <property type="entry name" value="P-loop containing nucleoside triphosphate hydrolases"/>
    <property type="match status" value="1"/>
</dbReference>
<dbReference type="InterPro" id="IPR032710">
    <property type="entry name" value="NTF2-like_dom_sf"/>
</dbReference>
<dbReference type="Gene3D" id="1.20.1280.50">
    <property type="match status" value="1"/>
</dbReference>
<keyword evidence="6" id="KW-0378">Hydrolase</keyword>
<sequence>MYSAPLGTSKPLINFPTVFPSQRTRKNLYFSLKPTKRVQLNCYPRVFLPKASSNSTSSANSGAGDEDFVSRVLRENPSQIEPKYLIGDKLYTLKEKESLSKKDFNERVRGIMNRLNLKALVSGSVKESGGDVKPETEVYLKDLLREYKGKLYVPEQVFVGNLSEEDEFDKNVKELPKMSYEDFRKYMNSDKVKLVSFKEDGRVPYGDALYRDFVVDLKEIPGETSLHRTKWAMRLDEEQVQDLLETYDGPRNEVEKQTLAWVGKLPEYPHPIASKISSRVMVELGMLTAAMAAAAVVVGGFLASAVFAATTFVFGVAAYVIWPLTKPFLKLFLGLTFGVLERIWDSLAEYLGDGAVTSKLYELYTFGGVSASIEMLKPIMLVFVTMVLLVRFTLSRRPKNFRKWDIWQGIEFSQSKPQARVDGSTGVMFNDVAGIEEAVEELQELVRYLKNPELFDKMGIKPPHGVLLEGPPGCGKTLVAKAIAGEAGVPFYQMAGSEFVEVLVGVGSARIRDLFKRAKVNKPSVIFIDEIDALATRRQGAFQESSDDMYNAFTQERETTLNQLLIELDGFDTGKGVIFLGATNRMDLLDPALLRPGRFDRKIRIRPPNAKGRLEILKVHARKVKLSNTVDLSTYANNLPGWTGAKLAQLLQEAALVAVRKSHNAILQSDMDDAVDRLTVGPKRVGIDLGHQGQCRRATVEVGTALTSHLLRRCENAKVERCDRVSIDPRGQTLSQVVFHRLDDESYIFERYPQLLHRLQVLLGGRAAEEVIFGRDTSKASVSYLTDASWLARKIISIWNLENPMTVHGEPPPWRKRSKFVGPRIDFEGSLYDDYDLIEPPVNFKMDDDIARRTEKLMQDMYGKTVSLLKQHNAALLKTVKVLLDQRELTGEEIDFIIENYPPQTPTSLVLEEREPGSLPFFQQDDALLATVFCLILSSAVVFRRVKLGLSCSDCEREIGGVEMAVQVNEGATENGGVDVEMTGQVNGGATENGVERQSGASMIEQLMPEITAHALSYLDYQSLCRLSMTNSHMRKAADDDNAWKALYHKDFTLEQDNVTPPNGWKAYYAATRAVVTVNAEFFRIVRERLVQAMRQIWLQADYVKCFRANGDSFSGYAAICKTVAYNMLVDSVCSYNAVVGSWQISLDRENVAAFEIQDVRVRVMSNMAWVTMKVYPDILTGLFNVTNVYELHDGRWYMVHHHCSAYVRLGGGGHGQGLLPVLV</sequence>
<dbReference type="FunFam" id="1.20.58.760:FF:000011">
    <property type="entry name" value="Probable inactive ATP-dependent zinc metalloprotease FTSHI 1, chloroplastic"/>
    <property type="match status" value="1"/>
</dbReference>
<dbReference type="PANTHER" id="PTHR23076:SF111">
    <property type="entry name" value="INACTIVE ATP-DEPENDENT ZINC METALLOPROTEASE FTSHI 1, CHLOROPLASTIC-RELATED"/>
    <property type="match status" value="1"/>
</dbReference>
<protein>
    <recommendedName>
        <fullName evidence="12">F-box domain-containing protein</fullName>
    </recommendedName>
</protein>
<reference evidence="13" key="1">
    <citation type="submission" date="2018-01" db="EMBL/GenBank/DDBJ databases">
        <authorList>
            <person name="Mao J.F."/>
        </authorList>
    </citation>
    <scope>NUCLEOTIDE SEQUENCE</scope>
    <source>
        <strain evidence="13">Huo1</strain>
        <tissue evidence="13">Leaf</tissue>
    </source>
</reference>
<evidence type="ECO:0000256" key="8">
    <source>
        <dbReference type="ARBA" id="ARBA00022946"/>
    </source>
</evidence>
<keyword evidence="14" id="KW-1185">Reference proteome</keyword>
<evidence type="ECO:0000256" key="9">
    <source>
        <dbReference type="ARBA" id="ARBA00022989"/>
    </source>
</evidence>
<keyword evidence="7" id="KW-0067">ATP-binding</keyword>
<evidence type="ECO:0000256" key="11">
    <source>
        <dbReference type="SAM" id="Phobius"/>
    </source>
</evidence>
<evidence type="ECO:0000256" key="2">
    <source>
        <dbReference type="ARBA" id="ARBA00010550"/>
    </source>
</evidence>
<dbReference type="InterPro" id="IPR003959">
    <property type="entry name" value="ATPase_AAA_core"/>
</dbReference>
<evidence type="ECO:0000256" key="10">
    <source>
        <dbReference type="ARBA" id="ARBA00023136"/>
    </source>
</evidence>
<keyword evidence="4 11" id="KW-0812">Transmembrane</keyword>
<dbReference type="EMBL" id="PNBA02000010">
    <property type="protein sequence ID" value="KAG6409807.1"/>
    <property type="molecule type" value="Genomic_DNA"/>
</dbReference>
<dbReference type="FunFam" id="3.40.50.300:FF:000352">
    <property type="entry name" value="ATP-dependent zinc metalloprotease FTSH 7, chloroplastic"/>
    <property type="match status" value="1"/>
</dbReference>
<evidence type="ECO:0000313" key="13">
    <source>
        <dbReference type="EMBL" id="KAG6409807.1"/>
    </source>
</evidence>
<keyword evidence="5" id="KW-0547">Nucleotide-binding</keyword>
<dbReference type="Pfam" id="PF01434">
    <property type="entry name" value="Peptidase_M41"/>
    <property type="match status" value="1"/>
</dbReference>
<dbReference type="SUPFAM" id="SSF81383">
    <property type="entry name" value="F-box domain"/>
    <property type="match status" value="1"/>
</dbReference>
<keyword evidence="8" id="KW-0809">Transit peptide</keyword>
<dbReference type="FunFam" id="1.10.8.60:FF:000083">
    <property type="entry name" value="ATP-dependent zinc metalloprotease FtsH"/>
    <property type="match status" value="1"/>
</dbReference>
<dbReference type="Pfam" id="PF12937">
    <property type="entry name" value="F-box-like"/>
    <property type="match status" value="1"/>
</dbReference>
<dbReference type="SMART" id="SM00382">
    <property type="entry name" value="AAA"/>
    <property type="match status" value="1"/>
</dbReference>
<dbReference type="SUPFAM" id="SSF140990">
    <property type="entry name" value="FtsH protease domain-like"/>
    <property type="match status" value="1"/>
</dbReference>
<dbReference type="GO" id="GO:0005524">
    <property type="term" value="F:ATP binding"/>
    <property type="evidence" value="ECO:0007669"/>
    <property type="project" value="UniProtKB-KW"/>
</dbReference>
<dbReference type="Pfam" id="PF00004">
    <property type="entry name" value="AAA"/>
    <property type="match status" value="1"/>
</dbReference>
<name>A0A8X8XBD2_SALSN</name>
<dbReference type="PANTHER" id="PTHR23076">
    <property type="entry name" value="METALLOPROTEASE M41 FTSH"/>
    <property type="match status" value="1"/>
</dbReference>
<dbReference type="InterPro" id="IPR037401">
    <property type="entry name" value="SnoaL-like"/>
</dbReference>
<evidence type="ECO:0000256" key="5">
    <source>
        <dbReference type="ARBA" id="ARBA00022741"/>
    </source>
</evidence>
<evidence type="ECO:0000256" key="3">
    <source>
        <dbReference type="ARBA" id="ARBA00022670"/>
    </source>
</evidence>
<keyword evidence="9 11" id="KW-1133">Transmembrane helix</keyword>
<evidence type="ECO:0000256" key="7">
    <source>
        <dbReference type="ARBA" id="ARBA00022840"/>
    </source>
</evidence>
<dbReference type="Gene3D" id="1.20.58.760">
    <property type="entry name" value="Peptidase M41"/>
    <property type="match status" value="1"/>
</dbReference>
<dbReference type="SUPFAM" id="SSF54427">
    <property type="entry name" value="NTF2-like"/>
    <property type="match status" value="1"/>
</dbReference>
<dbReference type="InterPro" id="IPR036047">
    <property type="entry name" value="F-box-like_dom_sf"/>
</dbReference>
<dbReference type="AlphaFoldDB" id="A0A8X8XBD2"/>
<keyword evidence="3" id="KW-0645">Protease</keyword>
<accession>A0A8X8XBD2</accession>
<dbReference type="Gene3D" id="3.40.50.300">
    <property type="entry name" value="P-loop containing nucleotide triphosphate hydrolases"/>
    <property type="match status" value="1"/>
</dbReference>
<evidence type="ECO:0000256" key="1">
    <source>
        <dbReference type="ARBA" id="ARBA00010044"/>
    </source>
</evidence>
<dbReference type="Gene3D" id="1.10.8.60">
    <property type="match status" value="1"/>
</dbReference>
<comment type="similarity">
    <text evidence="2">In the N-terminal section; belongs to the AAA ATPase family.</text>
</comment>
<proteinExistence type="inferred from homology"/>
<dbReference type="InterPro" id="IPR027417">
    <property type="entry name" value="P-loop_NTPase"/>
</dbReference>
<gene>
    <name evidence="13" type="ORF">SASPL_127849</name>
</gene>
<dbReference type="Gene3D" id="3.10.450.50">
    <property type="match status" value="1"/>
</dbReference>
<dbReference type="CDD" id="cd22117">
    <property type="entry name" value="F-box_FBXL4"/>
    <property type="match status" value="1"/>
</dbReference>
<dbReference type="InterPro" id="IPR001810">
    <property type="entry name" value="F-box_dom"/>
</dbReference>
<dbReference type="PROSITE" id="PS50181">
    <property type="entry name" value="FBOX"/>
    <property type="match status" value="1"/>
</dbReference>
<dbReference type="GO" id="GO:0016887">
    <property type="term" value="F:ATP hydrolysis activity"/>
    <property type="evidence" value="ECO:0007669"/>
    <property type="project" value="InterPro"/>
</dbReference>
<organism evidence="13">
    <name type="scientific">Salvia splendens</name>
    <name type="common">Scarlet sage</name>
    <dbReference type="NCBI Taxonomy" id="180675"/>
    <lineage>
        <taxon>Eukaryota</taxon>
        <taxon>Viridiplantae</taxon>
        <taxon>Streptophyta</taxon>
        <taxon>Embryophyta</taxon>
        <taxon>Tracheophyta</taxon>
        <taxon>Spermatophyta</taxon>
        <taxon>Magnoliopsida</taxon>
        <taxon>eudicotyledons</taxon>
        <taxon>Gunneridae</taxon>
        <taxon>Pentapetalae</taxon>
        <taxon>asterids</taxon>
        <taxon>lamiids</taxon>
        <taxon>Lamiales</taxon>
        <taxon>Lamiaceae</taxon>
        <taxon>Nepetoideae</taxon>
        <taxon>Mentheae</taxon>
        <taxon>Salviinae</taxon>
        <taxon>Salvia</taxon>
        <taxon>Salvia subgen. Calosphace</taxon>
        <taxon>core Calosphace</taxon>
    </lineage>
</organism>
<keyword evidence="10 11" id="KW-0472">Membrane</keyword>
<dbReference type="InterPro" id="IPR041569">
    <property type="entry name" value="AAA_lid_3"/>
</dbReference>
<evidence type="ECO:0000256" key="6">
    <source>
        <dbReference type="ARBA" id="ARBA00022801"/>
    </source>
</evidence>
<evidence type="ECO:0000259" key="12">
    <source>
        <dbReference type="PROSITE" id="PS50181"/>
    </source>
</evidence>
<dbReference type="GO" id="GO:0045037">
    <property type="term" value="P:protein import into chloroplast stroma"/>
    <property type="evidence" value="ECO:0007669"/>
    <property type="project" value="TreeGrafter"/>
</dbReference>
<dbReference type="InterPro" id="IPR037219">
    <property type="entry name" value="Peptidase_M41-like"/>
</dbReference>
<comment type="caution">
    <text evidence="13">The sequence shown here is derived from an EMBL/GenBank/DDBJ whole genome shotgun (WGS) entry which is preliminary data.</text>
</comment>
<dbReference type="InterPro" id="IPR000642">
    <property type="entry name" value="Peptidase_M41"/>
</dbReference>
<evidence type="ECO:0000256" key="4">
    <source>
        <dbReference type="ARBA" id="ARBA00022692"/>
    </source>
</evidence>
<evidence type="ECO:0000313" key="14">
    <source>
        <dbReference type="Proteomes" id="UP000298416"/>
    </source>
</evidence>
<comment type="similarity">
    <text evidence="1">In the C-terminal section; belongs to the peptidase M41 family.</text>
</comment>
<dbReference type="InterPro" id="IPR003593">
    <property type="entry name" value="AAA+_ATPase"/>
</dbReference>
<dbReference type="GO" id="GO:0004222">
    <property type="term" value="F:metalloendopeptidase activity"/>
    <property type="evidence" value="ECO:0007669"/>
    <property type="project" value="InterPro"/>
</dbReference>
<dbReference type="Pfam" id="PF17862">
    <property type="entry name" value="AAA_lid_3"/>
    <property type="match status" value="1"/>
</dbReference>
<dbReference type="CDD" id="cd19501">
    <property type="entry name" value="RecA-like_FtsH"/>
    <property type="match status" value="1"/>
</dbReference>
<dbReference type="Pfam" id="PF13474">
    <property type="entry name" value="SnoaL_3"/>
    <property type="match status" value="1"/>
</dbReference>
<feature type="domain" description="F-box" evidence="12">
    <location>
        <begin position="1001"/>
        <end position="1047"/>
    </location>
</feature>
<dbReference type="GO" id="GO:0004176">
    <property type="term" value="F:ATP-dependent peptidase activity"/>
    <property type="evidence" value="ECO:0007669"/>
    <property type="project" value="InterPro"/>
</dbReference>
<dbReference type="GO" id="GO:0006508">
    <property type="term" value="P:proteolysis"/>
    <property type="evidence" value="ECO:0007669"/>
    <property type="project" value="UniProtKB-KW"/>
</dbReference>